<sequence length="258" mass="28034">MRDRAAARVMERLRAVEWDGEWDDLLSRVMSRRLLMREYLRRAGLWARACSAEAGWPFFDVVEYLDPAFPAVPQEDAAQLRELLCGSIVVSPVNRTCTGAMRLAEFRARRPDALPDLPDLYEPLLLFYERGGAFLLDHAGFLDLAGVLVRPGTLAGRAAGPPLGSLDRALLDAVDAIGRITYYRAADRHGPALRRRVVRGVPYDEAFGGDGLGWGPAGLPLPASPELAAEFGVVWLDEVEAAALVWAALADGGQPGAG</sequence>
<dbReference type="RefSeq" id="WP_244291293.1">
    <property type="nucleotide sequence ID" value="NZ_MEHK01000001.1"/>
</dbReference>
<organism evidence="1 2">
    <name type="scientific">Streptomyces subrutilus</name>
    <dbReference type="NCBI Taxonomy" id="36818"/>
    <lineage>
        <taxon>Bacteria</taxon>
        <taxon>Bacillati</taxon>
        <taxon>Actinomycetota</taxon>
        <taxon>Actinomycetes</taxon>
        <taxon>Kitasatosporales</taxon>
        <taxon>Streptomycetaceae</taxon>
        <taxon>Streptomyces</taxon>
    </lineage>
</organism>
<evidence type="ECO:0000313" key="1">
    <source>
        <dbReference type="EMBL" id="OEJ33510.1"/>
    </source>
</evidence>
<dbReference type="AlphaFoldDB" id="A0A1E5PVM8"/>
<reference evidence="1 2" key="1">
    <citation type="submission" date="2016-08" db="EMBL/GenBank/DDBJ databases">
        <title>The complete genome of Streptomyces subrutilus 10-1-1.</title>
        <authorList>
            <person name="Chen X."/>
        </authorList>
    </citation>
    <scope>NUCLEOTIDE SEQUENCE [LARGE SCALE GENOMIC DNA]</scope>
    <source>
        <strain evidence="1 2">10-1-1</strain>
    </source>
</reference>
<dbReference type="Proteomes" id="UP000095705">
    <property type="component" value="Unassembled WGS sequence"/>
</dbReference>
<dbReference type="EMBL" id="MEHK01000001">
    <property type="protein sequence ID" value="OEJ33510.1"/>
    <property type="molecule type" value="Genomic_DNA"/>
</dbReference>
<name>A0A1E5PVM8_9ACTN</name>
<dbReference type="STRING" id="36818.BGK67_21190"/>
<proteinExistence type="predicted"/>
<keyword evidence="2" id="KW-1185">Reference proteome</keyword>
<evidence type="ECO:0000313" key="2">
    <source>
        <dbReference type="Proteomes" id="UP000095705"/>
    </source>
</evidence>
<protein>
    <submittedName>
        <fullName evidence="1">Uncharacterized protein</fullName>
    </submittedName>
</protein>
<accession>A0A1E5PVM8</accession>
<comment type="caution">
    <text evidence="1">The sequence shown here is derived from an EMBL/GenBank/DDBJ whole genome shotgun (WGS) entry which is preliminary data.</text>
</comment>
<gene>
    <name evidence="1" type="ORF">BGK67_21190</name>
</gene>